<feature type="region of interest" description="Disordered" evidence="1">
    <location>
        <begin position="37"/>
        <end position="81"/>
    </location>
</feature>
<gene>
    <name evidence="3" type="ORF">EV44_g0257</name>
</gene>
<evidence type="ECO:0000256" key="1">
    <source>
        <dbReference type="SAM" id="MobiDB-lite"/>
    </source>
</evidence>
<dbReference type="EMBL" id="JNVN01001562">
    <property type="protein sequence ID" value="KHJ33220.1"/>
    <property type="molecule type" value="Genomic_DNA"/>
</dbReference>
<keyword evidence="4" id="KW-1185">Reference proteome</keyword>
<dbReference type="Proteomes" id="UP000030854">
    <property type="component" value="Unassembled WGS sequence"/>
</dbReference>
<feature type="compositionally biased region" description="Low complexity" evidence="1">
    <location>
        <begin position="41"/>
        <end position="53"/>
    </location>
</feature>
<comment type="caution">
    <text evidence="3">The sequence shown here is derived from an EMBL/GenBank/DDBJ whole genome shotgun (WGS) entry which is preliminary data.</text>
</comment>
<protein>
    <submittedName>
        <fullName evidence="3">Uncharacterized protein</fullName>
    </submittedName>
</protein>
<sequence length="81" mass="8697">MLFKTLLAFFPVFHMIAIHGAVIKAIRDEGGNLPTFRVDASSSGGSQRNGGQRDPIQTDKKNHRSVNVDICGKTSGDAPNS</sequence>
<name>A0A0B1P7A7_UNCNE</name>
<dbReference type="AlphaFoldDB" id="A0A0B1P7A7"/>
<proteinExistence type="predicted"/>
<feature type="chain" id="PRO_5002061935" evidence="2">
    <location>
        <begin position="21"/>
        <end position="81"/>
    </location>
</feature>
<accession>A0A0B1P7A7</accession>
<evidence type="ECO:0000256" key="2">
    <source>
        <dbReference type="SAM" id="SignalP"/>
    </source>
</evidence>
<feature type="signal peptide" evidence="2">
    <location>
        <begin position="1"/>
        <end position="20"/>
    </location>
</feature>
<evidence type="ECO:0000313" key="4">
    <source>
        <dbReference type="Proteomes" id="UP000030854"/>
    </source>
</evidence>
<organism evidence="3 4">
    <name type="scientific">Uncinula necator</name>
    <name type="common">Grape powdery mildew</name>
    <dbReference type="NCBI Taxonomy" id="52586"/>
    <lineage>
        <taxon>Eukaryota</taxon>
        <taxon>Fungi</taxon>
        <taxon>Dikarya</taxon>
        <taxon>Ascomycota</taxon>
        <taxon>Pezizomycotina</taxon>
        <taxon>Leotiomycetes</taxon>
        <taxon>Erysiphales</taxon>
        <taxon>Erysiphaceae</taxon>
        <taxon>Erysiphe</taxon>
    </lineage>
</organism>
<dbReference type="HOGENOM" id="CLU_169175_0_0_1"/>
<reference evidence="3 4" key="1">
    <citation type="journal article" date="2014" name="BMC Genomics">
        <title>Adaptive genomic structural variation in the grape powdery mildew pathogen, Erysiphe necator.</title>
        <authorList>
            <person name="Jones L."/>
            <person name="Riaz S."/>
            <person name="Morales-Cruz A."/>
            <person name="Amrine K.C."/>
            <person name="McGuire B."/>
            <person name="Gubler W.D."/>
            <person name="Walker M.A."/>
            <person name="Cantu D."/>
        </authorList>
    </citation>
    <scope>NUCLEOTIDE SEQUENCE [LARGE SCALE GENOMIC DNA]</scope>
    <source>
        <strain evidence="4">c</strain>
    </source>
</reference>
<keyword evidence="2" id="KW-0732">Signal</keyword>
<evidence type="ECO:0000313" key="3">
    <source>
        <dbReference type="EMBL" id="KHJ33220.1"/>
    </source>
</evidence>